<gene>
    <name evidence="11" type="ORF">HFQ381_LOCUS13686</name>
    <name evidence="10" type="ORF">LUA448_LOCUS18848</name>
</gene>
<dbReference type="PANTHER" id="PTHR10464:SF4">
    <property type="entry name" value="UREA TRANSPORTER"/>
    <property type="match status" value="1"/>
</dbReference>
<dbReference type="Gene3D" id="1.10.3430.10">
    <property type="entry name" value="Ammonium transporter AmtB like domains"/>
    <property type="match status" value="1"/>
</dbReference>
<evidence type="ECO:0000256" key="9">
    <source>
        <dbReference type="SAM" id="Phobius"/>
    </source>
</evidence>
<organism evidence="11 12">
    <name type="scientific">Rotaria socialis</name>
    <dbReference type="NCBI Taxonomy" id="392032"/>
    <lineage>
        <taxon>Eukaryota</taxon>
        <taxon>Metazoa</taxon>
        <taxon>Spiralia</taxon>
        <taxon>Gnathifera</taxon>
        <taxon>Rotifera</taxon>
        <taxon>Eurotatoria</taxon>
        <taxon>Bdelloidea</taxon>
        <taxon>Philodinida</taxon>
        <taxon>Philodinidae</taxon>
        <taxon>Rotaria</taxon>
    </lineage>
</organism>
<dbReference type="Proteomes" id="UP000663851">
    <property type="component" value="Unassembled WGS sequence"/>
</dbReference>
<evidence type="ECO:0000313" key="12">
    <source>
        <dbReference type="Proteomes" id="UP000663851"/>
    </source>
</evidence>
<comment type="caution">
    <text evidence="11">The sequence shown here is derived from an EMBL/GenBank/DDBJ whole genome shotgun (WGS) entry which is preliminary data.</text>
</comment>
<dbReference type="GO" id="GO:0015204">
    <property type="term" value="F:urea transmembrane transporter activity"/>
    <property type="evidence" value="ECO:0007669"/>
    <property type="project" value="InterPro"/>
</dbReference>
<dbReference type="EMBL" id="CAJNYD010002378">
    <property type="protein sequence ID" value="CAF3414699.1"/>
    <property type="molecule type" value="Genomic_DNA"/>
</dbReference>
<feature type="transmembrane region" description="Helical" evidence="9">
    <location>
        <begin position="420"/>
        <end position="442"/>
    </location>
</feature>
<dbReference type="Pfam" id="PF03253">
    <property type="entry name" value="UT"/>
    <property type="match status" value="1"/>
</dbReference>
<sequence length="997" mass="111715">MTQSPTDIVPNKSQFSTGPTCSSHTCVTFHIDETHESSVEAYRKQPTRNNSPEPFVANEIRSWSSFTNGSVVKQVLGEFDKKASNKRLQQMNAYRTSKAQEKRSNRSRSALIDRKKYYYRRHSKLTCYSFCGTMSNVNEIFTCKQFLRGHPCLQTLFIFIDSCFRGMGQVMFANNPLSGFVITIGLMVGQWQLALYGLFGTIVSTLTAHIIGLDYRSIRAGLYGYNGCLTAMAIAHFSFGPNSAQSIVPIALMSACSSIFLVAIGKILVDRLGLSPFTFSSQLCSFIWLLGALKSRYFFVNGTFWAPESFTTFAEKLNLSNMTAVRYSSIDIVIGFPTSISEIYFIDSAWTGIIILVGILICSPVLAFFALFGAITGQLSAACLLGLPTKAIHMGLWGYNSALVCQALGGMFFVLSGCHIWLFILFGSVLTVLVQAAISTLFSPIGMPALMLPSTLICWMFCLMAGSSKNMVAVKLTDISIPEEHLRRFRLTNLVKTHFEFLNNLSTILEKTGHDEDISVEDLAKIEAEFVPILLCSYAHQNDLRNLKTLLNEGADVNSTDYDLRSPLHLAACAGNTEVCLMLIRMFRANVNMIDEFGGTPLYDAFCHGNFHLISFLYALGARMPVDKAKELTFYLCVFAFEGNLEAVQYLIACGVNPNLTDYNGRTALHLAVCSNHISVVKYLVEECNSSLTIVDVYLQTPIQEARSLPDTHIANYLQRWRDNSSKITTTQELDRILEDMLDQYDNDGPEEEEDGKDESFINHSSVSIEESLLPALFCTAAAEGDVRQMADFLEQFPEFCVNSVDYDFRSAAHVAAAEGQLRSIQFLYQYSYSRKQDLSWIYREDRWGFTSIEEAFRYGHYEVANYLIECVRNGEKVNTTDIARRRSSTIKPVLASMNQWRKVLRFATLASENEAELINGLLASGVFSPLELYADYDGRSPMHFAAANGNLDVIKVLLRYGYDGKTHKDRWGNCALDEARRKKFTEIVDLLNDDIV</sequence>
<feature type="repeat" description="ANK" evidence="8">
    <location>
        <begin position="563"/>
        <end position="596"/>
    </location>
</feature>
<feature type="transmembrane region" description="Helical" evidence="9">
    <location>
        <begin position="246"/>
        <end position="265"/>
    </location>
</feature>
<dbReference type="InterPro" id="IPR002110">
    <property type="entry name" value="Ankyrin_rpt"/>
</dbReference>
<evidence type="ECO:0000256" key="2">
    <source>
        <dbReference type="ARBA" id="ARBA00005914"/>
    </source>
</evidence>
<keyword evidence="8" id="KW-0040">ANK repeat</keyword>
<evidence type="ECO:0000313" key="11">
    <source>
        <dbReference type="EMBL" id="CAF4303176.1"/>
    </source>
</evidence>
<evidence type="ECO:0000256" key="8">
    <source>
        <dbReference type="PROSITE-ProRule" id="PRU00023"/>
    </source>
</evidence>
<comment type="similarity">
    <text evidence="2">Belongs to the urea transporter family.</text>
</comment>
<dbReference type="SUPFAM" id="SSF48403">
    <property type="entry name" value="Ankyrin repeat"/>
    <property type="match status" value="1"/>
</dbReference>
<dbReference type="GO" id="GO:0005886">
    <property type="term" value="C:plasma membrane"/>
    <property type="evidence" value="ECO:0007669"/>
    <property type="project" value="UniProtKB-SubCell"/>
</dbReference>
<dbReference type="Gene3D" id="1.25.40.20">
    <property type="entry name" value="Ankyrin repeat-containing domain"/>
    <property type="match status" value="4"/>
</dbReference>
<feature type="transmembrane region" description="Helical" evidence="9">
    <location>
        <begin position="349"/>
        <end position="375"/>
    </location>
</feature>
<feature type="transmembrane region" description="Helical" evidence="9">
    <location>
        <begin position="222"/>
        <end position="240"/>
    </location>
</feature>
<comment type="subcellular location">
    <subcellularLocation>
        <location evidence="1">Cell membrane</location>
        <topology evidence="1">Multi-pass membrane protein</topology>
    </subcellularLocation>
</comment>
<dbReference type="InterPro" id="IPR029020">
    <property type="entry name" value="Ammonium/urea_transptr"/>
</dbReference>
<proteinExistence type="inferred from homology"/>
<dbReference type="InterPro" id="IPR036770">
    <property type="entry name" value="Ankyrin_rpt-contain_sf"/>
</dbReference>
<keyword evidence="4 9" id="KW-0812">Transmembrane</keyword>
<dbReference type="EMBL" id="CAJOBO010000871">
    <property type="protein sequence ID" value="CAF4303176.1"/>
    <property type="molecule type" value="Genomic_DNA"/>
</dbReference>
<feature type="transmembrane region" description="Helical" evidence="9">
    <location>
        <begin position="449"/>
        <end position="467"/>
    </location>
</feature>
<comment type="catalytic activity">
    <reaction evidence="7">
        <text>urea(in) = urea(out)</text>
        <dbReference type="Rhea" id="RHEA:32799"/>
        <dbReference type="ChEBI" id="CHEBI:16199"/>
    </reaction>
</comment>
<evidence type="ECO:0000256" key="6">
    <source>
        <dbReference type="ARBA" id="ARBA00023136"/>
    </source>
</evidence>
<feature type="repeat" description="ANK" evidence="8">
    <location>
        <begin position="664"/>
        <end position="686"/>
    </location>
</feature>
<name>A0A820I8V6_9BILA</name>
<feature type="repeat" description="ANK" evidence="8">
    <location>
        <begin position="938"/>
        <end position="970"/>
    </location>
</feature>
<dbReference type="PANTHER" id="PTHR10464">
    <property type="entry name" value="UREA TRANSPORTER"/>
    <property type="match status" value="1"/>
</dbReference>
<keyword evidence="3" id="KW-1003">Cell membrane</keyword>
<evidence type="ECO:0000256" key="3">
    <source>
        <dbReference type="ARBA" id="ARBA00022475"/>
    </source>
</evidence>
<evidence type="ECO:0000256" key="7">
    <source>
        <dbReference type="ARBA" id="ARBA00033993"/>
    </source>
</evidence>
<evidence type="ECO:0000313" key="10">
    <source>
        <dbReference type="EMBL" id="CAF3414699.1"/>
    </source>
</evidence>
<dbReference type="Pfam" id="PF12796">
    <property type="entry name" value="Ank_2"/>
    <property type="match status" value="3"/>
</dbReference>
<dbReference type="Proteomes" id="UP000663833">
    <property type="component" value="Unassembled WGS sequence"/>
</dbReference>
<dbReference type="InterPro" id="IPR004937">
    <property type="entry name" value="Urea_transporter"/>
</dbReference>
<feature type="transmembrane region" description="Helical" evidence="9">
    <location>
        <begin position="194"/>
        <end position="215"/>
    </location>
</feature>
<keyword evidence="6 9" id="KW-0472">Membrane</keyword>
<evidence type="ECO:0000256" key="5">
    <source>
        <dbReference type="ARBA" id="ARBA00022989"/>
    </source>
</evidence>
<dbReference type="PROSITE" id="PS50088">
    <property type="entry name" value="ANK_REPEAT"/>
    <property type="match status" value="3"/>
</dbReference>
<protein>
    <submittedName>
        <fullName evidence="11">Uncharacterized protein</fullName>
    </submittedName>
</protein>
<evidence type="ECO:0000256" key="4">
    <source>
        <dbReference type="ARBA" id="ARBA00022692"/>
    </source>
</evidence>
<evidence type="ECO:0000256" key="1">
    <source>
        <dbReference type="ARBA" id="ARBA00004651"/>
    </source>
</evidence>
<keyword evidence="5 9" id="KW-1133">Transmembrane helix</keyword>
<accession>A0A820I8V6</accession>
<reference evidence="11" key="1">
    <citation type="submission" date="2021-02" db="EMBL/GenBank/DDBJ databases">
        <authorList>
            <person name="Nowell W R."/>
        </authorList>
    </citation>
    <scope>NUCLEOTIDE SEQUENCE</scope>
</reference>
<dbReference type="PROSITE" id="PS50297">
    <property type="entry name" value="ANK_REP_REGION"/>
    <property type="match status" value="2"/>
</dbReference>
<dbReference type="SMART" id="SM00248">
    <property type="entry name" value="ANK"/>
    <property type="match status" value="8"/>
</dbReference>
<dbReference type="AlphaFoldDB" id="A0A820I8V6"/>